<feature type="signal peptide" evidence="1">
    <location>
        <begin position="1"/>
        <end position="20"/>
    </location>
</feature>
<protein>
    <recommendedName>
        <fullName evidence="2">DUF5703 domain-containing protein</fullName>
    </recommendedName>
</protein>
<proteinExistence type="predicted"/>
<name>A0A2T5J6C3_9SPHI</name>
<dbReference type="InterPro" id="IPR012341">
    <property type="entry name" value="6hp_glycosidase-like_sf"/>
</dbReference>
<dbReference type="OrthoDB" id="101302at2"/>
<dbReference type="SUPFAM" id="SSF48208">
    <property type="entry name" value="Six-hairpin glycosidases"/>
    <property type="match status" value="1"/>
</dbReference>
<dbReference type="Gene3D" id="2.60.40.1180">
    <property type="entry name" value="Golgi alpha-mannosidase II"/>
    <property type="match status" value="1"/>
</dbReference>
<sequence length="795" mass="90384">MKKLFFLASTFIALAGTVAAQDISQYNVSWNSQSKNSSESMPLGGGDVGCNVWVENNDILFYISKTGTFDENGSMLKLGRVRLHLSPNPFKSNFKQELKLKQGHIEITGDNNTVVKLWVEVFKPVVHVEVSSAQKLSAKAIFENWRTDDRQLSVDERHQAWGYSNVTPEELPLYTRKDTIRPQAASLVWYHQDRNNEMVIDREAVQQHLGAVKNQLWNPMKDLIFGGELVAKGMKYTGTMDSIYVATKYRGWVYQSVAPSTKINLDVVLHTAHATPAVWQKGLQAEVALAPANSTKLLKTQQWWAQYWDHSHIYVNTDKQDHTNDKGWEVGRNYNVFRYQLACNAFGEWPTKFNGGLFVFDADFVKGDYKNKVTPDFRRWGGSSFTAQNQRLVYWPMLKSGDFSMMAPQFEFYRRAMSNALLRVKTYWGHGGVAFNEQLENFGLPAGHTYERLWGGHPLQPRSDSSSTRVLKNQKGETKKFVDYGFVTNPWVMDHYDGELEFSKMILDYQLYSGADISKYLPFVDESVRFFDEHYQYWSKKLNGYPLDANGKLIMYPGSALETYKGATNSTSTIAGLKSVLTELTELPVQYGTAAQRAYWKGLLTRLPDMATRELKGHTVISPAQIWDGKVNNTELPQLYPVFPYRIYGVGKPNLQLAQDTWHFGADKGSQYSIVSWHPDPIFAADLGLTDEAQKLTTQKLSNATFRYPTFWGPGLDWAPDHNWGGSGMIALQEMMLQADGKKIYLMPAWPKDWNADVKLRAPYNTTIEATIKDGKVVKMKVTPEARAKDVIVKD</sequence>
<organism evidence="3 4">
    <name type="scientific">Mucilaginibacter yixingensis</name>
    <dbReference type="NCBI Taxonomy" id="1295612"/>
    <lineage>
        <taxon>Bacteria</taxon>
        <taxon>Pseudomonadati</taxon>
        <taxon>Bacteroidota</taxon>
        <taxon>Sphingobacteriia</taxon>
        <taxon>Sphingobacteriales</taxon>
        <taxon>Sphingobacteriaceae</taxon>
        <taxon>Mucilaginibacter</taxon>
    </lineage>
</organism>
<accession>A0A2T5J6C3</accession>
<keyword evidence="4" id="KW-1185">Reference proteome</keyword>
<dbReference type="InterPro" id="IPR008928">
    <property type="entry name" value="6-hairpin_glycosidase_sf"/>
</dbReference>
<dbReference type="Proteomes" id="UP000244168">
    <property type="component" value="Unassembled WGS sequence"/>
</dbReference>
<comment type="caution">
    <text evidence="3">The sequence shown here is derived from an EMBL/GenBank/DDBJ whole genome shotgun (WGS) entry which is preliminary data.</text>
</comment>
<feature type="chain" id="PRO_5015650716" description="DUF5703 domain-containing protein" evidence="1">
    <location>
        <begin position="21"/>
        <end position="795"/>
    </location>
</feature>
<dbReference type="Gene3D" id="1.50.10.10">
    <property type="match status" value="1"/>
</dbReference>
<dbReference type="EMBL" id="QAOQ01000007">
    <property type="protein sequence ID" value="PTQ94098.1"/>
    <property type="molecule type" value="Genomic_DNA"/>
</dbReference>
<dbReference type="InterPro" id="IPR013780">
    <property type="entry name" value="Glyco_hydro_b"/>
</dbReference>
<dbReference type="RefSeq" id="WP_107830483.1">
    <property type="nucleotide sequence ID" value="NZ_CP160205.1"/>
</dbReference>
<evidence type="ECO:0000313" key="4">
    <source>
        <dbReference type="Proteomes" id="UP000244168"/>
    </source>
</evidence>
<evidence type="ECO:0000256" key="1">
    <source>
        <dbReference type="SAM" id="SignalP"/>
    </source>
</evidence>
<reference evidence="3 4" key="1">
    <citation type="submission" date="2018-04" db="EMBL/GenBank/DDBJ databases">
        <title>Genomic Encyclopedia of Archaeal and Bacterial Type Strains, Phase II (KMG-II): from individual species to whole genera.</title>
        <authorList>
            <person name="Goeker M."/>
        </authorList>
    </citation>
    <scope>NUCLEOTIDE SEQUENCE [LARGE SCALE GENOMIC DNA]</scope>
    <source>
        <strain evidence="3 4">DSM 26809</strain>
    </source>
</reference>
<feature type="domain" description="DUF5703" evidence="2">
    <location>
        <begin position="30"/>
        <end position="313"/>
    </location>
</feature>
<dbReference type="GO" id="GO:0005975">
    <property type="term" value="P:carbohydrate metabolic process"/>
    <property type="evidence" value="ECO:0007669"/>
    <property type="project" value="InterPro"/>
</dbReference>
<gene>
    <name evidence="3" type="ORF">C8P68_107163</name>
</gene>
<dbReference type="AlphaFoldDB" id="A0A2T5J6C3"/>
<keyword evidence="1" id="KW-0732">Signal</keyword>
<evidence type="ECO:0000259" key="2">
    <source>
        <dbReference type="Pfam" id="PF18961"/>
    </source>
</evidence>
<dbReference type="InterPro" id="IPR043757">
    <property type="entry name" value="DUF5703_N"/>
</dbReference>
<evidence type="ECO:0000313" key="3">
    <source>
        <dbReference type="EMBL" id="PTQ94098.1"/>
    </source>
</evidence>
<dbReference type="Pfam" id="PF18961">
    <property type="entry name" value="DUF5703_N"/>
    <property type="match status" value="1"/>
</dbReference>